<sequence length="97" mass="10425">MLRGGDGNDVLEGGADSDDLWGGNGADRFVFKNETGHDRVFGFDMAEDVLDCSQTRRNLDDLHIENCGRSARISLGDAEISVVGAGCEPLTEDCSIF</sequence>
<name>A0A1P8MR86_9RHOB</name>
<gene>
    <name evidence="2" type="ORF">BWR18_01955</name>
</gene>
<dbReference type="OrthoDB" id="9342475at2"/>
<evidence type="ECO:0000256" key="1">
    <source>
        <dbReference type="SAM" id="MobiDB-lite"/>
    </source>
</evidence>
<dbReference type="Pfam" id="PF00353">
    <property type="entry name" value="HemolysinCabind"/>
    <property type="match status" value="1"/>
</dbReference>
<reference evidence="2 3" key="1">
    <citation type="submission" date="2017-01" db="EMBL/GenBank/DDBJ databases">
        <title>Complete genome of Tateyamaria omphalii DOK1-4 isolated from seawater in Dokdo.</title>
        <authorList>
            <person name="Kim J.H."/>
            <person name="Chi W.-J."/>
        </authorList>
    </citation>
    <scope>NUCLEOTIDE SEQUENCE [LARGE SCALE GENOMIC DNA]</scope>
    <source>
        <strain evidence="2 3">DOK1-4</strain>
    </source>
</reference>
<evidence type="ECO:0008006" key="4">
    <source>
        <dbReference type="Google" id="ProtNLM"/>
    </source>
</evidence>
<evidence type="ECO:0000313" key="2">
    <source>
        <dbReference type="EMBL" id="APX10597.1"/>
    </source>
</evidence>
<feature type="region of interest" description="Disordered" evidence="1">
    <location>
        <begin position="1"/>
        <end position="23"/>
    </location>
</feature>
<proteinExistence type="predicted"/>
<accession>A0A1P8MR86</accession>
<dbReference type="STRING" id="299262.BWR18_01955"/>
<dbReference type="EMBL" id="CP019312">
    <property type="protein sequence ID" value="APX10597.1"/>
    <property type="molecule type" value="Genomic_DNA"/>
</dbReference>
<dbReference type="SUPFAM" id="SSF51120">
    <property type="entry name" value="beta-Roll"/>
    <property type="match status" value="1"/>
</dbReference>
<organism evidence="2 3">
    <name type="scientific">Tateyamaria omphalii</name>
    <dbReference type="NCBI Taxonomy" id="299262"/>
    <lineage>
        <taxon>Bacteria</taxon>
        <taxon>Pseudomonadati</taxon>
        <taxon>Pseudomonadota</taxon>
        <taxon>Alphaproteobacteria</taxon>
        <taxon>Rhodobacterales</taxon>
        <taxon>Roseobacteraceae</taxon>
        <taxon>Tateyamaria</taxon>
    </lineage>
</organism>
<dbReference type="GO" id="GO:0005509">
    <property type="term" value="F:calcium ion binding"/>
    <property type="evidence" value="ECO:0007669"/>
    <property type="project" value="InterPro"/>
</dbReference>
<dbReference type="InterPro" id="IPR001343">
    <property type="entry name" value="Hemolysn_Ca-bd"/>
</dbReference>
<dbReference type="AlphaFoldDB" id="A0A1P8MR86"/>
<dbReference type="InterPro" id="IPR011049">
    <property type="entry name" value="Serralysin-like_metalloprot_C"/>
</dbReference>
<evidence type="ECO:0000313" key="3">
    <source>
        <dbReference type="Proteomes" id="UP000186336"/>
    </source>
</evidence>
<dbReference type="KEGG" id="tom:BWR18_01955"/>
<dbReference type="Gene3D" id="2.150.10.10">
    <property type="entry name" value="Serralysin-like metalloprotease, C-terminal"/>
    <property type="match status" value="1"/>
</dbReference>
<dbReference type="Proteomes" id="UP000186336">
    <property type="component" value="Chromosome"/>
</dbReference>
<protein>
    <recommendedName>
        <fullName evidence="4">Peptidase M10 serralysin C-terminal domain-containing protein</fullName>
    </recommendedName>
</protein>
<keyword evidence="3" id="KW-1185">Reference proteome</keyword>
<dbReference type="PRINTS" id="PR00313">
    <property type="entry name" value="CABNDNGRPT"/>
</dbReference>